<name>A0A5C8UW99_9MICO</name>
<dbReference type="CDD" id="cd02976">
    <property type="entry name" value="NrdH"/>
    <property type="match status" value="1"/>
</dbReference>
<dbReference type="PROSITE" id="PS51354">
    <property type="entry name" value="GLUTAREDOXIN_2"/>
    <property type="match status" value="1"/>
</dbReference>
<organism evidence="2 3">
    <name type="scientific">Lacisediminihabitans profunda</name>
    <dbReference type="NCBI Taxonomy" id="2594790"/>
    <lineage>
        <taxon>Bacteria</taxon>
        <taxon>Bacillati</taxon>
        <taxon>Actinomycetota</taxon>
        <taxon>Actinomycetes</taxon>
        <taxon>Micrococcales</taxon>
        <taxon>Microbacteriaceae</taxon>
        <taxon>Lacisediminihabitans</taxon>
    </lineage>
</organism>
<sequence length="112" mass="11903">MSPTACCILRATSRGGSLVSTCPSTADSWRADMTAIRLFGTPTCADCARSRAALRDAGIPFDDIDIAENADAAAMAEEISGRRSTPVIVFTDGSFLVEPTNSELLETARRFL</sequence>
<dbReference type="Gene3D" id="3.40.30.10">
    <property type="entry name" value="Glutaredoxin"/>
    <property type="match status" value="1"/>
</dbReference>
<comment type="caution">
    <text evidence="2">The sequence shown here is derived from an EMBL/GenBank/DDBJ whole genome shotgun (WGS) entry which is preliminary data.</text>
</comment>
<proteinExistence type="predicted"/>
<evidence type="ECO:0000259" key="1">
    <source>
        <dbReference type="Pfam" id="PF00462"/>
    </source>
</evidence>
<feature type="domain" description="Glutaredoxin" evidence="1">
    <location>
        <begin position="37"/>
        <end position="93"/>
    </location>
</feature>
<dbReference type="Proteomes" id="UP000321379">
    <property type="component" value="Unassembled WGS sequence"/>
</dbReference>
<dbReference type="AlphaFoldDB" id="A0A5C8UW99"/>
<evidence type="ECO:0000313" key="2">
    <source>
        <dbReference type="EMBL" id="TXN32642.1"/>
    </source>
</evidence>
<dbReference type="Pfam" id="PF00462">
    <property type="entry name" value="Glutaredoxin"/>
    <property type="match status" value="1"/>
</dbReference>
<dbReference type="InterPro" id="IPR002109">
    <property type="entry name" value="Glutaredoxin"/>
</dbReference>
<accession>A0A5C8UW99</accession>
<dbReference type="InterPro" id="IPR036249">
    <property type="entry name" value="Thioredoxin-like_sf"/>
</dbReference>
<dbReference type="EMBL" id="VRMG01000002">
    <property type="protein sequence ID" value="TXN32642.1"/>
    <property type="molecule type" value="Genomic_DNA"/>
</dbReference>
<protein>
    <submittedName>
        <fullName evidence="2">Glutaredoxin family protein</fullName>
    </submittedName>
</protein>
<evidence type="ECO:0000313" key="3">
    <source>
        <dbReference type="Proteomes" id="UP000321379"/>
    </source>
</evidence>
<keyword evidence="3" id="KW-1185">Reference proteome</keyword>
<reference evidence="2 3" key="1">
    <citation type="submission" date="2019-08" db="EMBL/GenBank/DDBJ databases">
        <title>Bacterial whole genome sequence for Glaciihabitans sp. CHu50b-6-2.</title>
        <authorList>
            <person name="Jin L."/>
        </authorList>
    </citation>
    <scope>NUCLEOTIDE SEQUENCE [LARGE SCALE GENOMIC DNA]</scope>
    <source>
        <strain evidence="2 3">CHu50b-6-2</strain>
    </source>
</reference>
<dbReference type="SUPFAM" id="SSF52833">
    <property type="entry name" value="Thioredoxin-like"/>
    <property type="match status" value="1"/>
</dbReference>
<gene>
    <name evidence="2" type="ORF">FVP33_00780</name>
</gene>